<reference evidence="1" key="1">
    <citation type="submission" date="2014-05" db="EMBL/GenBank/DDBJ databases">
        <authorList>
            <person name="Chronopoulou M."/>
        </authorList>
    </citation>
    <scope>NUCLEOTIDE SEQUENCE</scope>
    <source>
        <tissue evidence="1">Whole organism</tissue>
    </source>
</reference>
<protein>
    <submittedName>
        <fullName evidence="1">Uncharacterized protein</fullName>
    </submittedName>
</protein>
<organism evidence="1">
    <name type="scientific">Lepeophtheirus salmonis</name>
    <name type="common">Salmon louse</name>
    <name type="synonym">Caligus salmonis</name>
    <dbReference type="NCBI Taxonomy" id="72036"/>
    <lineage>
        <taxon>Eukaryota</taxon>
        <taxon>Metazoa</taxon>
        <taxon>Ecdysozoa</taxon>
        <taxon>Arthropoda</taxon>
        <taxon>Crustacea</taxon>
        <taxon>Multicrustacea</taxon>
        <taxon>Hexanauplia</taxon>
        <taxon>Copepoda</taxon>
        <taxon>Siphonostomatoida</taxon>
        <taxon>Caligidae</taxon>
        <taxon>Lepeophtheirus</taxon>
    </lineage>
</organism>
<name>A0A0K2TTQ0_LEPSM</name>
<dbReference type="EMBL" id="HACA01012032">
    <property type="protein sequence ID" value="CDW29393.1"/>
    <property type="molecule type" value="Transcribed_RNA"/>
</dbReference>
<evidence type="ECO:0000313" key="1">
    <source>
        <dbReference type="EMBL" id="CDW29393.1"/>
    </source>
</evidence>
<proteinExistence type="predicted"/>
<dbReference type="AlphaFoldDB" id="A0A0K2TTQ0"/>
<accession>A0A0K2TTQ0</accession>
<sequence length="47" mass="5970">MSAKRVDVWKQRNAEDIYMYSDESYYYSYVIDRKWIRTKLNTFYVSW</sequence>